<sequence>LNNPRADTNAIRAKPQHLKDKGGKQNQKFVRHFAKAEPKLTQTSTRGKPTHACASCGRTDHWRNDCRFKDVTCNKCKKKGHIAKVCRSTYTANSISIVQKPVKSFFTINNQGEWWKVNVNINGSSHRMNVDTGAQATLSRHNYGISLENQHCFPPILKP</sequence>
<dbReference type="InterPro" id="IPR036875">
    <property type="entry name" value="Znf_CCHC_sf"/>
</dbReference>
<dbReference type="WBParaSite" id="scf7180000424683.g13738">
    <property type="protein sequence ID" value="scf7180000424683.g13738"/>
    <property type="gene ID" value="scf7180000424683.g13738"/>
</dbReference>
<dbReference type="Proteomes" id="UP000887560">
    <property type="component" value="Unplaced"/>
</dbReference>
<dbReference type="GO" id="GO:0019899">
    <property type="term" value="F:enzyme binding"/>
    <property type="evidence" value="ECO:0007669"/>
    <property type="project" value="UniProtKB-ARBA"/>
</dbReference>
<dbReference type="AlphaFoldDB" id="A0A915PA01"/>
<protein>
    <submittedName>
        <fullName evidence="3">CCHC-type domain-containing protein</fullName>
    </submittedName>
</protein>
<dbReference type="Pfam" id="PF00098">
    <property type="entry name" value="zf-CCHC"/>
    <property type="match status" value="1"/>
</dbReference>
<accession>A0A915PA01</accession>
<dbReference type="GO" id="GO:0003676">
    <property type="term" value="F:nucleic acid binding"/>
    <property type="evidence" value="ECO:0007669"/>
    <property type="project" value="InterPro"/>
</dbReference>
<evidence type="ECO:0000313" key="2">
    <source>
        <dbReference type="Proteomes" id="UP000887560"/>
    </source>
</evidence>
<feature type="domain" description="CCHC-type" evidence="1">
    <location>
        <begin position="52"/>
        <end position="68"/>
    </location>
</feature>
<dbReference type="Gene3D" id="4.10.60.10">
    <property type="entry name" value="Zinc finger, CCHC-type"/>
    <property type="match status" value="1"/>
</dbReference>
<evidence type="ECO:0000259" key="1">
    <source>
        <dbReference type="SMART" id="SM00343"/>
    </source>
</evidence>
<name>A0A915PA01_9BILA</name>
<evidence type="ECO:0000313" key="3">
    <source>
        <dbReference type="WBParaSite" id="scf7180000424683.g13738"/>
    </source>
</evidence>
<feature type="domain" description="CCHC-type" evidence="1">
    <location>
        <begin position="72"/>
        <end position="88"/>
    </location>
</feature>
<reference evidence="3" key="1">
    <citation type="submission" date="2022-11" db="UniProtKB">
        <authorList>
            <consortium name="WormBaseParasite"/>
        </authorList>
    </citation>
    <scope>IDENTIFICATION</scope>
</reference>
<keyword evidence="2" id="KW-1185">Reference proteome</keyword>
<dbReference type="SMART" id="SM00343">
    <property type="entry name" value="ZnF_C2HC"/>
    <property type="match status" value="2"/>
</dbReference>
<proteinExistence type="predicted"/>
<organism evidence="2 3">
    <name type="scientific">Meloidogyne floridensis</name>
    <dbReference type="NCBI Taxonomy" id="298350"/>
    <lineage>
        <taxon>Eukaryota</taxon>
        <taxon>Metazoa</taxon>
        <taxon>Ecdysozoa</taxon>
        <taxon>Nematoda</taxon>
        <taxon>Chromadorea</taxon>
        <taxon>Rhabditida</taxon>
        <taxon>Tylenchina</taxon>
        <taxon>Tylenchomorpha</taxon>
        <taxon>Tylenchoidea</taxon>
        <taxon>Meloidogynidae</taxon>
        <taxon>Meloidogyninae</taxon>
        <taxon>Meloidogyne</taxon>
    </lineage>
</organism>
<dbReference type="InterPro" id="IPR001878">
    <property type="entry name" value="Znf_CCHC"/>
</dbReference>
<dbReference type="GO" id="GO:0008270">
    <property type="term" value="F:zinc ion binding"/>
    <property type="evidence" value="ECO:0007669"/>
    <property type="project" value="InterPro"/>
</dbReference>
<dbReference type="SUPFAM" id="SSF57756">
    <property type="entry name" value="Retrovirus zinc finger-like domains"/>
    <property type="match status" value="1"/>
</dbReference>